<evidence type="ECO:0008006" key="7">
    <source>
        <dbReference type="Google" id="ProtNLM"/>
    </source>
</evidence>
<accession>A0A5F0K8N6</accession>
<evidence type="ECO:0000313" key="3">
    <source>
        <dbReference type="EMBL" id="TFF73704.1"/>
    </source>
</evidence>
<comment type="caution">
    <text evidence="4">The sequence shown here is derived from an EMBL/GenBank/DDBJ whole genome shotgun (WGS) entry which is preliminary data.</text>
</comment>
<dbReference type="Proteomes" id="UP000297720">
    <property type="component" value="Unassembled WGS sequence"/>
</dbReference>
<evidence type="ECO:0000313" key="4">
    <source>
        <dbReference type="EMBL" id="TFF77712.1"/>
    </source>
</evidence>
<evidence type="ECO:0000313" key="5">
    <source>
        <dbReference type="Proteomes" id="UP000297720"/>
    </source>
</evidence>
<evidence type="ECO:0000256" key="1">
    <source>
        <dbReference type="SAM" id="Coils"/>
    </source>
</evidence>
<reference evidence="4 6" key="1">
    <citation type="submission" date="2018-06" db="EMBL/GenBank/DDBJ databases">
        <title>Occurrence of a novel blaKPC-2- and qnrS2- harbouring IncP6 plasmid from Aeromonas taiwanensis isolates recovered from the river sediments.</title>
        <authorList>
            <person name="Zheng B."/>
            <person name="Yu X."/>
            <person name="Xiao Y."/>
        </authorList>
    </citation>
    <scope>NUCLEOTIDE SEQUENCE [LARGE SCALE GENOMIC DNA]</scope>
    <source>
        <strain evidence="3 5">1713</strain>
        <strain evidence="4 6">198</strain>
    </source>
</reference>
<evidence type="ECO:0000313" key="6">
    <source>
        <dbReference type="Proteomes" id="UP000297914"/>
    </source>
</evidence>
<protein>
    <recommendedName>
        <fullName evidence="7">DUF1173 domain-containing protein</fullName>
    </recommendedName>
</protein>
<keyword evidence="1" id="KW-0175">Coiled coil</keyword>
<name>A0A5F0K8N6_9GAMM</name>
<organism evidence="4 6">
    <name type="scientific">Aeromonas taiwanensis</name>
    <dbReference type="NCBI Taxonomy" id="633417"/>
    <lineage>
        <taxon>Bacteria</taxon>
        <taxon>Pseudomonadati</taxon>
        <taxon>Pseudomonadota</taxon>
        <taxon>Gammaproteobacteria</taxon>
        <taxon>Aeromonadales</taxon>
        <taxon>Aeromonadaceae</taxon>
        <taxon>Aeromonas</taxon>
    </lineage>
</organism>
<feature type="coiled-coil region" evidence="1">
    <location>
        <begin position="447"/>
        <end position="474"/>
    </location>
</feature>
<gene>
    <name evidence="3" type="ORF">DRM93_14545</name>
    <name evidence="4" type="ORF">DRM94_14545</name>
</gene>
<dbReference type="Proteomes" id="UP000297914">
    <property type="component" value="Unassembled WGS sequence"/>
</dbReference>
<dbReference type="EMBL" id="QORK01000032">
    <property type="protein sequence ID" value="TFF77712.1"/>
    <property type="molecule type" value="Genomic_DNA"/>
</dbReference>
<keyword evidence="5" id="KW-1185">Reference proteome</keyword>
<feature type="region of interest" description="Disordered" evidence="2">
    <location>
        <begin position="77"/>
        <end position="108"/>
    </location>
</feature>
<feature type="region of interest" description="Disordered" evidence="2">
    <location>
        <begin position="485"/>
        <end position="505"/>
    </location>
</feature>
<evidence type="ECO:0000256" key="2">
    <source>
        <dbReference type="SAM" id="MobiDB-lite"/>
    </source>
</evidence>
<sequence length="522" mass="59172">MAGVWVVKGGTLQPIRRLEKSIILHPDNRDSLETQELLATLHHNKYWLLCGCKKPDARMFVRQVAEDRYLIVNHHEHGHHDPHCPLRTSLGLGGASEDSGPDAGDNTTAMKQPEYRLISPYRKIDLLSLDGDVIDDAEAQRSAALDELGISPVDNSDKPKRTQAENPAQKVDVLYKLLWQLMDDSFCTYRHHRQKISMNSLQMKIRAAAYPLNLKGFGCLQQFTFVGEQGLDMLLGQLNRAHKRDPKTRHQFLFLCVIADYTLFNGAASCVLLNGSALMLGQAKRPPLLLNGMQSGDGPFMLAVTFAYDKPTDEGPSILRWALQPLASAETPLPVASWPERLIVIEMARCLDNIDPNISTRYQLWLHKPVLPMVDRMTGVWIQPAITLMAKDSRGERCRVAFRLQGEGDNIEAYKRTFEHVHTLDLDSPSTLAKSCQEMFVIGKGVIDDHYRALDKERAELEAMEEQKKIEYRMQNRELEIRGELSLASAGHPDIPPMPMDTPEYEIPYDEEWDRMIEDPDD</sequence>
<proteinExistence type="predicted"/>
<dbReference type="EMBL" id="QORL01000032">
    <property type="protein sequence ID" value="TFF73704.1"/>
    <property type="molecule type" value="Genomic_DNA"/>
</dbReference>
<dbReference type="AlphaFoldDB" id="A0A5F0K8N6"/>